<dbReference type="EMBL" id="CP011011">
    <property type="protein sequence ID" value="ATC81457.1"/>
    <property type="molecule type" value="Genomic_DNA"/>
</dbReference>
<gene>
    <name evidence="1" type="ORF">PAGA_a0976</name>
</gene>
<reference evidence="1" key="1">
    <citation type="submission" date="2015-03" db="EMBL/GenBank/DDBJ databases">
        <authorList>
            <person name="Xie B.-B."/>
            <person name="Rong J.-C."/>
            <person name="Qin Q.-L."/>
            <person name="Zhang Y.-Z."/>
        </authorList>
    </citation>
    <scope>NUCLEOTIDE SEQUENCE</scope>
    <source>
        <strain evidence="1">DSM 14585</strain>
    </source>
</reference>
<protein>
    <submittedName>
        <fullName evidence="1">Uncharacterized protein</fullName>
    </submittedName>
</protein>
<keyword evidence="2" id="KW-1185">Reference proteome</keyword>
<sequence>MSTNKTPMTPDAARRITSQEAKANGGKIEKGSFAAKAQRAAAKNKNNGVI</sequence>
<proteinExistence type="predicted"/>
<dbReference type="Proteomes" id="UP000217277">
    <property type="component" value="Chromosome I"/>
</dbReference>
<evidence type="ECO:0000313" key="1">
    <source>
        <dbReference type="EMBL" id="ATC81457.1"/>
    </source>
</evidence>
<organism evidence="1 2">
    <name type="scientific">Pseudoalteromonas agarivorans DSM 14585</name>
    <dbReference type="NCBI Taxonomy" id="1312369"/>
    <lineage>
        <taxon>Bacteria</taxon>
        <taxon>Pseudomonadati</taxon>
        <taxon>Pseudomonadota</taxon>
        <taxon>Gammaproteobacteria</taxon>
        <taxon>Alteromonadales</taxon>
        <taxon>Pseudoalteromonadaceae</taxon>
        <taxon>Pseudoalteromonas</taxon>
    </lineage>
</organism>
<evidence type="ECO:0000313" key="2">
    <source>
        <dbReference type="Proteomes" id="UP000217277"/>
    </source>
</evidence>
<name>A0ACA8DU96_9GAMM</name>
<accession>A0ACA8DU96</accession>